<reference evidence="1 2" key="1">
    <citation type="submission" date="2021-08" db="EMBL/GenBank/DDBJ databases">
        <title>The highly contiguous genome resource for Trichoderma semiorbis FJ059, a fungal antagonistic to plant pathogens.</title>
        <authorList>
            <person name="Liu T."/>
        </authorList>
    </citation>
    <scope>NUCLEOTIDE SEQUENCE [LARGE SCALE GENOMIC DNA]</scope>
    <source>
        <strain evidence="1 2">FJ059</strain>
    </source>
</reference>
<dbReference type="AlphaFoldDB" id="A0A9P8HND0"/>
<protein>
    <submittedName>
        <fullName evidence="1">Uncharacterized protein</fullName>
    </submittedName>
</protein>
<comment type="caution">
    <text evidence="1">The sequence shown here is derived from an EMBL/GenBank/DDBJ whole genome shotgun (WGS) entry which is preliminary data.</text>
</comment>
<proteinExistence type="predicted"/>
<keyword evidence="2" id="KW-1185">Reference proteome</keyword>
<name>A0A9P8HND0_9HYPO</name>
<sequence>MHGIQALISSSTCSRWLGTVPVHLGSTTAKCDSGLTRPRLSSASSLALSLKVATASGRDALGYTLCSTPTAPVKRHPFLHPKLPANLRGEWREKRALSPQRLRSVTDGQHALLSATTDDPMAYDKFQNRSLEEQPRLIKGHELVLLLFRRAEQYGRRSIAPRLIIRP</sequence>
<evidence type="ECO:0000313" key="2">
    <source>
        <dbReference type="Proteomes" id="UP000826573"/>
    </source>
</evidence>
<accession>A0A9P8HND0</accession>
<gene>
    <name evidence="1" type="ORF">TsFJ059_007178</name>
</gene>
<dbReference type="EMBL" id="JAIMJC010000005">
    <property type="protein sequence ID" value="KAH0524702.1"/>
    <property type="molecule type" value="Genomic_DNA"/>
</dbReference>
<evidence type="ECO:0000313" key="1">
    <source>
        <dbReference type="EMBL" id="KAH0524702.1"/>
    </source>
</evidence>
<dbReference type="Proteomes" id="UP000826573">
    <property type="component" value="Unassembled WGS sequence"/>
</dbReference>
<organism evidence="1 2">
    <name type="scientific">Trichoderma semiorbis</name>
    <dbReference type="NCBI Taxonomy" id="1491008"/>
    <lineage>
        <taxon>Eukaryota</taxon>
        <taxon>Fungi</taxon>
        <taxon>Dikarya</taxon>
        <taxon>Ascomycota</taxon>
        <taxon>Pezizomycotina</taxon>
        <taxon>Sordariomycetes</taxon>
        <taxon>Hypocreomycetidae</taxon>
        <taxon>Hypocreales</taxon>
        <taxon>Hypocreaceae</taxon>
        <taxon>Trichoderma</taxon>
    </lineage>
</organism>